<evidence type="ECO:0000313" key="4">
    <source>
        <dbReference type="Proteomes" id="UP000830375"/>
    </source>
</evidence>
<protein>
    <submittedName>
        <fullName evidence="3">Retrovirus-related Pol polyprotein from transposon 17.6</fullName>
    </submittedName>
</protein>
<organism evidence="3 4">
    <name type="scientific">Labeo rohita</name>
    <name type="common">Indian major carp</name>
    <name type="synonym">Cyprinus rohita</name>
    <dbReference type="NCBI Taxonomy" id="84645"/>
    <lineage>
        <taxon>Eukaryota</taxon>
        <taxon>Metazoa</taxon>
        <taxon>Chordata</taxon>
        <taxon>Craniata</taxon>
        <taxon>Vertebrata</taxon>
        <taxon>Euteleostomi</taxon>
        <taxon>Actinopterygii</taxon>
        <taxon>Neopterygii</taxon>
        <taxon>Teleostei</taxon>
        <taxon>Ostariophysi</taxon>
        <taxon>Cypriniformes</taxon>
        <taxon>Cyprinidae</taxon>
        <taxon>Labeoninae</taxon>
        <taxon>Labeonini</taxon>
        <taxon>Labeo</taxon>
    </lineage>
</organism>
<dbReference type="Pfam" id="PF17919">
    <property type="entry name" value="RT_RNaseH_2"/>
    <property type="match status" value="1"/>
</dbReference>
<evidence type="ECO:0000256" key="1">
    <source>
        <dbReference type="SAM" id="Phobius"/>
    </source>
</evidence>
<dbReference type="EMBL" id="JACTAM010000017">
    <property type="protein sequence ID" value="KAI2654627.1"/>
    <property type="molecule type" value="Genomic_DNA"/>
</dbReference>
<feature type="domain" description="Reverse transcriptase/retrotransposon-derived protein RNase H-like" evidence="2">
    <location>
        <begin position="146"/>
        <end position="186"/>
    </location>
</feature>
<keyword evidence="1" id="KW-0812">Transmembrane</keyword>
<comment type="caution">
    <text evidence="3">The sequence shown here is derived from an EMBL/GenBank/DDBJ whole genome shotgun (WGS) entry which is preliminary data.</text>
</comment>
<proteinExistence type="predicted"/>
<feature type="transmembrane region" description="Helical" evidence="1">
    <location>
        <begin position="35"/>
        <end position="53"/>
    </location>
</feature>
<evidence type="ECO:0000259" key="2">
    <source>
        <dbReference type="Pfam" id="PF17919"/>
    </source>
</evidence>
<dbReference type="InterPro" id="IPR041577">
    <property type="entry name" value="RT_RNaseH_2"/>
</dbReference>
<keyword evidence="4" id="KW-1185">Reference proteome</keyword>
<evidence type="ECO:0000313" key="3">
    <source>
        <dbReference type="EMBL" id="KAI2654627.1"/>
    </source>
</evidence>
<name>A0ABQ8LXF7_LABRO</name>
<keyword evidence="1" id="KW-0472">Membrane</keyword>
<sequence length="190" mass="21525">MSDYVREELALSLEEKALVKHLRHQPQQTSFSLKIRMVVFAPASIISFINNVFRDMLNKYLIVYIDDTLIYSETLEDHIQQGAKTPSDARGLREVPIVSTCHSQLKRLSRSLNNALLLLPSCTILIPIYLSLLRLMLPTSQRQGSPAKMFPCAFYSRKLNSAERNDVVRNRELLAMKAAFEEWASLAGGG</sequence>
<keyword evidence="1" id="KW-1133">Transmembrane helix</keyword>
<dbReference type="SUPFAM" id="SSF56672">
    <property type="entry name" value="DNA/RNA polymerases"/>
    <property type="match status" value="1"/>
</dbReference>
<dbReference type="InterPro" id="IPR043502">
    <property type="entry name" value="DNA/RNA_pol_sf"/>
</dbReference>
<accession>A0ABQ8LXF7</accession>
<reference evidence="3 4" key="1">
    <citation type="submission" date="2022-01" db="EMBL/GenBank/DDBJ databases">
        <title>A high-quality chromosome-level genome assembly of rohu carp, Labeo rohita.</title>
        <authorList>
            <person name="Arick M.A. II"/>
            <person name="Hsu C.-Y."/>
            <person name="Magbanua Z."/>
            <person name="Pechanova O."/>
            <person name="Grover C."/>
            <person name="Miller E."/>
            <person name="Thrash A."/>
            <person name="Ezzel L."/>
            <person name="Alam S."/>
            <person name="Benzie J."/>
            <person name="Hamilton M."/>
            <person name="Karsi A."/>
            <person name="Lawrence M.L."/>
            <person name="Peterson D.G."/>
        </authorList>
    </citation>
    <scope>NUCLEOTIDE SEQUENCE [LARGE SCALE GENOMIC DNA]</scope>
    <source>
        <strain evidence="4">BAU-BD-2019</strain>
        <tissue evidence="3">Blood</tissue>
    </source>
</reference>
<dbReference type="Gene3D" id="3.30.70.270">
    <property type="match status" value="1"/>
</dbReference>
<feature type="transmembrane region" description="Helical" evidence="1">
    <location>
        <begin position="115"/>
        <end position="137"/>
    </location>
</feature>
<gene>
    <name evidence="3" type="ORF">H4Q32_011397</name>
</gene>
<dbReference type="InterPro" id="IPR043128">
    <property type="entry name" value="Rev_trsase/Diguanyl_cyclase"/>
</dbReference>
<dbReference type="Proteomes" id="UP000830375">
    <property type="component" value="Unassembled WGS sequence"/>
</dbReference>